<dbReference type="InterPro" id="IPR010401">
    <property type="entry name" value="AGL/Gdb1"/>
</dbReference>
<dbReference type="Gene3D" id="1.50.10.10">
    <property type="match status" value="1"/>
</dbReference>
<sequence length="80" mass="9318">ILDTEKANDVVDVIEEELLTDKGLKTLNAGDEAYRARYEGDVYNRDASYHEGTVWPWLMMGYYEACYKLKRKPKILLDVN</sequence>
<dbReference type="AlphaFoldDB" id="A0A8I0LBI1"/>
<dbReference type="GO" id="GO:0005980">
    <property type="term" value="P:glycogen catabolic process"/>
    <property type="evidence" value="ECO:0007669"/>
    <property type="project" value="InterPro"/>
</dbReference>
<evidence type="ECO:0000313" key="3">
    <source>
        <dbReference type="Proteomes" id="UP000653002"/>
    </source>
</evidence>
<gene>
    <name evidence="2" type="ORF">GUH15_17485</name>
</gene>
<dbReference type="PANTHER" id="PTHR10569">
    <property type="entry name" value="GLYCOGEN DEBRANCHING ENZYME"/>
    <property type="match status" value="1"/>
</dbReference>
<proteinExistence type="predicted"/>
<dbReference type="GO" id="GO:0004134">
    <property type="term" value="F:4-alpha-glucanotransferase activity"/>
    <property type="evidence" value="ECO:0007669"/>
    <property type="project" value="InterPro"/>
</dbReference>
<protein>
    <recommendedName>
        <fullName evidence="1">Glycogen debranching enzyme C-terminal domain-containing protein</fullName>
    </recommendedName>
</protein>
<comment type="caution">
    <text evidence="2">The sequence shown here is derived from an EMBL/GenBank/DDBJ whole genome shotgun (WGS) entry which is preliminary data.</text>
</comment>
<feature type="non-terminal residue" evidence="2">
    <location>
        <position position="80"/>
    </location>
</feature>
<dbReference type="InterPro" id="IPR012341">
    <property type="entry name" value="6hp_glycosidase-like_sf"/>
</dbReference>
<dbReference type="EMBL" id="JAABFR010001352">
    <property type="protein sequence ID" value="MBD4337813.1"/>
    <property type="molecule type" value="Genomic_DNA"/>
</dbReference>
<accession>A0A8I0LBI1</accession>
<dbReference type="SUPFAM" id="SSF48208">
    <property type="entry name" value="Six-hairpin glycosidases"/>
    <property type="match status" value="1"/>
</dbReference>
<evidence type="ECO:0000313" key="2">
    <source>
        <dbReference type="EMBL" id="MBD4337813.1"/>
    </source>
</evidence>
<dbReference type="PANTHER" id="PTHR10569:SF2">
    <property type="entry name" value="GLYCOGEN DEBRANCHING ENZYME"/>
    <property type="match status" value="1"/>
</dbReference>
<dbReference type="InterPro" id="IPR032790">
    <property type="entry name" value="GDE_C"/>
</dbReference>
<organism evidence="2 3">
    <name type="scientific">Xanthomonas citri pv. citri</name>
    <dbReference type="NCBI Taxonomy" id="611301"/>
    <lineage>
        <taxon>Bacteria</taxon>
        <taxon>Pseudomonadati</taxon>
        <taxon>Pseudomonadota</taxon>
        <taxon>Gammaproteobacteria</taxon>
        <taxon>Lysobacterales</taxon>
        <taxon>Lysobacteraceae</taxon>
        <taxon>Xanthomonas</taxon>
    </lineage>
</organism>
<dbReference type="GO" id="GO:0004135">
    <property type="term" value="F:amylo-alpha-1,6-glucosidase activity"/>
    <property type="evidence" value="ECO:0007669"/>
    <property type="project" value="InterPro"/>
</dbReference>
<evidence type="ECO:0000259" key="1">
    <source>
        <dbReference type="Pfam" id="PF06202"/>
    </source>
</evidence>
<feature type="non-terminal residue" evidence="2">
    <location>
        <position position="1"/>
    </location>
</feature>
<dbReference type="Proteomes" id="UP000653002">
    <property type="component" value="Unassembled WGS sequence"/>
</dbReference>
<dbReference type="Pfam" id="PF06202">
    <property type="entry name" value="GDE_C"/>
    <property type="match status" value="1"/>
</dbReference>
<reference evidence="2" key="1">
    <citation type="submission" date="2020-01" db="EMBL/GenBank/DDBJ databases">
        <authorList>
            <person name="Richard D."/>
        </authorList>
    </citation>
    <scope>NUCLEOTIDE SEQUENCE</scope>
    <source>
        <strain evidence="2">JP541</strain>
    </source>
</reference>
<dbReference type="InterPro" id="IPR008928">
    <property type="entry name" value="6-hairpin_glycosidase_sf"/>
</dbReference>
<name>A0A8I0LBI1_XANCI</name>
<feature type="domain" description="Glycogen debranching enzyme C-terminal" evidence="1">
    <location>
        <begin position="2"/>
        <end position="75"/>
    </location>
</feature>